<accession>A0A835SZV8</accession>
<gene>
    <name evidence="2" type="ORF">HXX76_010707</name>
</gene>
<evidence type="ECO:0000313" key="2">
    <source>
        <dbReference type="EMBL" id="KAG2429470.1"/>
    </source>
</evidence>
<reference evidence="2" key="1">
    <citation type="journal article" date="2020" name="bioRxiv">
        <title>Comparative genomics of Chlamydomonas.</title>
        <authorList>
            <person name="Craig R.J."/>
            <person name="Hasan A.R."/>
            <person name="Ness R.W."/>
            <person name="Keightley P.D."/>
        </authorList>
    </citation>
    <scope>NUCLEOTIDE SEQUENCE</scope>
    <source>
        <strain evidence="2">SAG 7.73</strain>
    </source>
</reference>
<proteinExistence type="predicted"/>
<dbReference type="EMBL" id="JAEHOC010000030">
    <property type="protein sequence ID" value="KAG2429470.1"/>
    <property type="molecule type" value="Genomic_DNA"/>
</dbReference>
<feature type="compositionally biased region" description="Low complexity" evidence="1">
    <location>
        <begin position="1"/>
        <end position="13"/>
    </location>
</feature>
<feature type="region of interest" description="Disordered" evidence="1">
    <location>
        <begin position="1"/>
        <end position="28"/>
    </location>
</feature>
<evidence type="ECO:0000256" key="1">
    <source>
        <dbReference type="SAM" id="MobiDB-lite"/>
    </source>
</evidence>
<evidence type="ECO:0000313" key="3">
    <source>
        <dbReference type="Proteomes" id="UP000650467"/>
    </source>
</evidence>
<name>A0A835SZV8_CHLIN</name>
<organism evidence="2 3">
    <name type="scientific">Chlamydomonas incerta</name>
    <dbReference type="NCBI Taxonomy" id="51695"/>
    <lineage>
        <taxon>Eukaryota</taxon>
        <taxon>Viridiplantae</taxon>
        <taxon>Chlorophyta</taxon>
        <taxon>core chlorophytes</taxon>
        <taxon>Chlorophyceae</taxon>
        <taxon>CS clade</taxon>
        <taxon>Chlamydomonadales</taxon>
        <taxon>Chlamydomonadaceae</taxon>
        <taxon>Chlamydomonas</taxon>
    </lineage>
</organism>
<dbReference type="Proteomes" id="UP000650467">
    <property type="component" value="Unassembled WGS sequence"/>
</dbReference>
<dbReference type="AlphaFoldDB" id="A0A835SZV8"/>
<sequence length="277" mass="29702">MGKARAPPLAAQAPPQPGRRGHLQQVPGAPRVVKGGDEMALEVPSGWGAATNSLSMGSREARNTSSDCASQHTTASTLSVVVNTSWWLTVLEARVDHRHQAARQGRGRVAQEKHSFLALRRQPRVGGYAAAGWGTCLRAEQGPVLLGARHAAAVQMVMAVARASPALPLVLLEQIRFHASWRQGCRAASTRWVNFVHGVGVGRPRSTLSLHLAHQLFHDLPPYTNAAGKVDVAKLQLPWQQQAAVGCSVPFTCRAAPWPPRARSTTTTLCRLGESAD</sequence>
<keyword evidence="3" id="KW-1185">Reference proteome</keyword>
<comment type="caution">
    <text evidence="2">The sequence shown here is derived from an EMBL/GenBank/DDBJ whole genome shotgun (WGS) entry which is preliminary data.</text>
</comment>
<protein>
    <submittedName>
        <fullName evidence="2">Uncharacterized protein</fullName>
    </submittedName>
</protein>